<keyword evidence="1" id="KW-0812">Transmembrane</keyword>
<proteinExistence type="predicted"/>
<name>W7XGI6_TETTS</name>
<keyword evidence="2" id="KW-1185">Reference proteome</keyword>
<dbReference type="GeneID" id="24437838"/>
<dbReference type="InParanoid" id="W7XGI6"/>
<evidence type="ECO:0000313" key="2">
    <source>
        <dbReference type="Proteomes" id="UP000009168"/>
    </source>
</evidence>
<organism evidence="1 2">
    <name type="scientific">Tetrahymena thermophila (strain SB210)</name>
    <dbReference type="NCBI Taxonomy" id="312017"/>
    <lineage>
        <taxon>Eukaryota</taxon>
        <taxon>Sar</taxon>
        <taxon>Alveolata</taxon>
        <taxon>Ciliophora</taxon>
        <taxon>Intramacronucleata</taxon>
        <taxon>Oligohymenophorea</taxon>
        <taxon>Hymenostomatida</taxon>
        <taxon>Tetrahymenina</taxon>
        <taxon>Tetrahymenidae</taxon>
        <taxon>Tetrahymena</taxon>
    </lineage>
</organism>
<sequence length="118" mass="14035">MDEKETQGSQIKDMHNEEGVEVACQSSSYFLNHINLEIRHWNFSQIQRMDEKGDVCDGDHGDGGDAYIFLNVVKKSLNFCQMSQSQIQIYYFFFYLQIYCGYGCYYCSHYYQEIFPFY</sequence>
<dbReference type="Proteomes" id="UP000009168">
    <property type="component" value="Unassembled WGS sequence"/>
</dbReference>
<dbReference type="EMBL" id="GG662621">
    <property type="protein sequence ID" value="EWS73261.1"/>
    <property type="molecule type" value="Genomic_DNA"/>
</dbReference>
<keyword evidence="1" id="KW-0472">Membrane</keyword>
<dbReference type="KEGG" id="tet:TTHERM_000215893"/>
<reference evidence="2" key="1">
    <citation type="journal article" date="2006" name="PLoS Biol.">
        <title>Macronuclear genome sequence of the ciliate Tetrahymena thermophila, a model eukaryote.</title>
        <authorList>
            <person name="Eisen J.A."/>
            <person name="Coyne R.S."/>
            <person name="Wu M."/>
            <person name="Wu D."/>
            <person name="Thiagarajan M."/>
            <person name="Wortman J.R."/>
            <person name="Badger J.H."/>
            <person name="Ren Q."/>
            <person name="Amedeo P."/>
            <person name="Jones K.M."/>
            <person name="Tallon L.J."/>
            <person name="Delcher A.L."/>
            <person name="Salzberg S.L."/>
            <person name="Silva J.C."/>
            <person name="Haas B.J."/>
            <person name="Majoros W.H."/>
            <person name="Farzad M."/>
            <person name="Carlton J.M."/>
            <person name="Smith R.K. Jr."/>
            <person name="Garg J."/>
            <person name="Pearlman R.E."/>
            <person name="Karrer K.M."/>
            <person name="Sun L."/>
            <person name="Manning G."/>
            <person name="Elde N.C."/>
            <person name="Turkewitz A.P."/>
            <person name="Asai D.J."/>
            <person name="Wilkes D.E."/>
            <person name="Wang Y."/>
            <person name="Cai H."/>
            <person name="Collins K."/>
            <person name="Stewart B.A."/>
            <person name="Lee S.R."/>
            <person name="Wilamowska K."/>
            <person name="Weinberg Z."/>
            <person name="Ruzzo W.L."/>
            <person name="Wloga D."/>
            <person name="Gaertig J."/>
            <person name="Frankel J."/>
            <person name="Tsao C.-C."/>
            <person name="Gorovsky M.A."/>
            <person name="Keeling P.J."/>
            <person name="Waller R.F."/>
            <person name="Patron N.J."/>
            <person name="Cherry J.M."/>
            <person name="Stover N.A."/>
            <person name="Krieger C.J."/>
            <person name="del Toro C."/>
            <person name="Ryder H.F."/>
            <person name="Williamson S.C."/>
            <person name="Barbeau R.A."/>
            <person name="Hamilton E.P."/>
            <person name="Orias E."/>
        </authorList>
    </citation>
    <scope>NUCLEOTIDE SEQUENCE [LARGE SCALE GENOMIC DNA]</scope>
    <source>
        <strain evidence="2">SB210</strain>
    </source>
</reference>
<evidence type="ECO:0000313" key="1">
    <source>
        <dbReference type="EMBL" id="EWS73261.1"/>
    </source>
</evidence>
<dbReference type="RefSeq" id="XP_012654170.1">
    <property type="nucleotide sequence ID" value="XM_012798716.1"/>
</dbReference>
<protein>
    <submittedName>
        <fullName evidence="1">Transmembrane protein, putative</fullName>
    </submittedName>
</protein>
<accession>W7XGI6</accession>
<dbReference type="AlphaFoldDB" id="W7XGI6"/>
<gene>
    <name evidence="1" type="ORF">TTHERM_000215893</name>
</gene>